<gene>
    <name evidence="2" type="ORF">ILYODFUR_033308</name>
</gene>
<keyword evidence="1" id="KW-0812">Transmembrane</keyword>
<protein>
    <submittedName>
        <fullName evidence="2">Uncharacterized protein</fullName>
    </submittedName>
</protein>
<keyword evidence="1" id="KW-1133">Transmembrane helix</keyword>
<keyword evidence="1" id="KW-0472">Membrane</keyword>
<sequence length="133" mass="15192">MSTVYTEHHLDPGDLEEFFIARPLCDNLEFPHGSSPCRQLTFSVLVGGLRSECFSSWSSFYPKRYKLQQATAFKTQVALWSVVSFVFFLSAVLRFSVEFSSGQFAGQFSTVMPWQYGLVLRPAGKFNQYLHRA</sequence>
<dbReference type="EMBL" id="JAHRIQ010086732">
    <property type="protein sequence ID" value="MEQ2249815.1"/>
    <property type="molecule type" value="Genomic_DNA"/>
</dbReference>
<evidence type="ECO:0000313" key="3">
    <source>
        <dbReference type="Proteomes" id="UP001482620"/>
    </source>
</evidence>
<proteinExistence type="predicted"/>
<evidence type="ECO:0000313" key="2">
    <source>
        <dbReference type="EMBL" id="MEQ2249815.1"/>
    </source>
</evidence>
<feature type="transmembrane region" description="Helical" evidence="1">
    <location>
        <begin position="77"/>
        <end position="97"/>
    </location>
</feature>
<keyword evidence="3" id="KW-1185">Reference proteome</keyword>
<name>A0ABV0UZI8_9TELE</name>
<organism evidence="2 3">
    <name type="scientific">Ilyodon furcidens</name>
    <name type="common">goldbreast splitfin</name>
    <dbReference type="NCBI Taxonomy" id="33524"/>
    <lineage>
        <taxon>Eukaryota</taxon>
        <taxon>Metazoa</taxon>
        <taxon>Chordata</taxon>
        <taxon>Craniata</taxon>
        <taxon>Vertebrata</taxon>
        <taxon>Euteleostomi</taxon>
        <taxon>Actinopterygii</taxon>
        <taxon>Neopterygii</taxon>
        <taxon>Teleostei</taxon>
        <taxon>Neoteleostei</taxon>
        <taxon>Acanthomorphata</taxon>
        <taxon>Ovalentaria</taxon>
        <taxon>Atherinomorphae</taxon>
        <taxon>Cyprinodontiformes</taxon>
        <taxon>Goodeidae</taxon>
        <taxon>Ilyodon</taxon>
    </lineage>
</organism>
<dbReference type="Proteomes" id="UP001482620">
    <property type="component" value="Unassembled WGS sequence"/>
</dbReference>
<comment type="caution">
    <text evidence="2">The sequence shown here is derived from an EMBL/GenBank/DDBJ whole genome shotgun (WGS) entry which is preliminary data.</text>
</comment>
<evidence type="ECO:0000256" key="1">
    <source>
        <dbReference type="SAM" id="Phobius"/>
    </source>
</evidence>
<reference evidence="2 3" key="1">
    <citation type="submission" date="2021-06" db="EMBL/GenBank/DDBJ databases">
        <authorList>
            <person name="Palmer J.M."/>
        </authorList>
    </citation>
    <scope>NUCLEOTIDE SEQUENCE [LARGE SCALE GENOMIC DNA]</scope>
    <source>
        <strain evidence="3">if_2019</strain>
        <tissue evidence="2">Muscle</tissue>
    </source>
</reference>
<accession>A0ABV0UZI8</accession>